<dbReference type="EMBL" id="BAAAOB010000006">
    <property type="protein sequence ID" value="GAA1800327.1"/>
    <property type="molecule type" value="Genomic_DNA"/>
</dbReference>
<feature type="region of interest" description="Disordered" evidence="1">
    <location>
        <begin position="1"/>
        <end position="20"/>
    </location>
</feature>
<organism evidence="2 3">
    <name type="scientific">Leucobacter iarius</name>
    <dbReference type="NCBI Taxonomy" id="333963"/>
    <lineage>
        <taxon>Bacteria</taxon>
        <taxon>Bacillati</taxon>
        <taxon>Actinomycetota</taxon>
        <taxon>Actinomycetes</taxon>
        <taxon>Micrococcales</taxon>
        <taxon>Microbacteriaceae</taxon>
        <taxon>Leucobacter</taxon>
    </lineage>
</organism>
<reference evidence="2 3" key="1">
    <citation type="journal article" date="2019" name="Int. J. Syst. Evol. Microbiol.">
        <title>The Global Catalogue of Microorganisms (GCM) 10K type strain sequencing project: providing services to taxonomists for standard genome sequencing and annotation.</title>
        <authorList>
            <consortium name="The Broad Institute Genomics Platform"/>
            <consortium name="The Broad Institute Genome Sequencing Center for Infectious Disease"/>
            <person name="Wu L."/>
            <person name="Ma J."/>
        </authorList>
    </citation>
    <scope>NUCLEOTIDE SEQUENCE [LARGE SCALE GENOMIC DNA]</scope>
    <source>
        <strain evidence="2 3">JCM 14736</strain>
    </source>
</reference>
<dbReference type="Proteomes" id="UP001500851">
    <property type="component" value="Unassembled WGS sequence"/>
</dbReference>
<evidence type="ECO:0000256" key="1">
    <source>
        <dbReference type="SAM" id="MobiDB-lite"/>
    </source>
</evidence>
<protein>
    <recommendedName>
        <fullName evidence="4">Asp23/Gls24 family envelope stress response protein</fullName>
    </recommendedName>
</protein>
<evidence type="ECO:0000313" key="2">
    <source>
        <dbReference type="EMBL" id="GAA1800327.1"/>
    </source>
</evidence>
<gene>
    <name evidence="2" type="ORF">GCM10009768_31650</name>
</gene>
<accession>A0ABN2LV88</accession>
<sequence length="207" mass="22295">MNDDARIPGFSDLGRGPDDLDGHTIEELSEYLDAGRLPLDPSIEESAGCRLALDALERLRLLSDEMLEADAGEEPEPDAGWTQRILSSIAFDARAGRRIPLPAPEPGVDLGITEGAVRGLVRGAERAVPGAVIGRCRLLGDVTVPGEPVTVGVEISVPYGEPIPRLVDRLRSEISVRLRTHTRLRVTGIDVVVSDVRPSAVRNEGER</sequence>
<evidence type="ECO:0008006" key="4">
    <source>
        <dbReference type="Google" id="ProtNLM"/>
    </source>
</evidence>
<proteinExistence type="predicted"/>
<comment type="caution">
    <text evidence="2">The sequence shown here is derived from an EMBL/GenBank/DDBJ whole genome shotgun (WGS) entry which is preliminary data.</text>
</comment>
<name>A0ABN2LV88_9MICO</name>
<dbReference type="RefSeq" id="WP_046454131.1">
    <property type="nucleotide sequence ID" value="NZ_BAAAOB010000006.1"/>
</dbReference>
<keyword evidence="3" id="KW-1185">Reference proteome</keyword>
<evidence type="ECO:0000313" key="3">
    <source>
        <dbReference type="Proteomes" id="UP001500851"/>
    </source>
</evidence>